<proteinExistence type="predicted"/>
<evidence type="ECO:0000256" key="1">
    <source>
        <dbReference type="ARBA" id="ARBA00022553"/>
    </source>
</evidence>
<accession>A0ABV4JXC9</accession>
<dbReference type="RefSeq" id="WP_027361650.1">
    <property type="nucleotide sequence ID" value="NZ_CP192217.1"/>
</dbReference>
<feature type="domain" description="Response regulatory" evidence="3">
    <location>
        <begin position="13"/>
        <end position="127"/>
    </location>
</feature>
<dbReference type="InterPro" id="IPR011006">
    <property type="entry name" value="CheY-like_superfamily"/>
</dbReference>
<dbReference type="Gene3D" id="3.40.50.2300">
    <property type="match status" value="1"/>
</dbReference>
<dbReference type="InterPro" id="IPR050595">
    <property type="entry name" value="Bact_response_regulator"/>
</dbReference>
<name>A0ABV4JXC9_9BACT</name>
<dbReference type="PANTHER" id="PTHR44591">
    <property type="entry name" value="STRESS RESPONSE REGULATOR PROTEIN 1"/>
    <property type="match status" value="1"/>
</dbReference>
<dbReference type="SMART" id="SM00448">
    <property type="entry name" value="REC"/>
    <property type="match status" value="1"/>
</dbReference>
<dbReference type="Pfam" id="PF00072">
    <property type="entry name" value="Response_reg"/>
    <property type="match status" value="1"/>
</dbReference>
<dbReference type="PROSITE" id="PS50110">
    <property type="entry name" value="RESPONSE_REGULATORY"/>
    <property type="match status" value="1"/>
</dbReference>
<comment type="caution">
    <text evidence="4">The sequence shown here is derived from an EMBL/GenBank/DDBJ whole genome shotgun (WGS) entry which is preliminary data.</text>
</comment>
<gene>
    <name evidence="4" type="ORF">AB2Z07_11575</name>
</gene>
<dbReference type="Proteomes" id="UP001568358">
    <property type="component" value="Unassembled WGS sequence"/>
</dbReference>
<dbReference type="CDD" id="cd00156">
    <property type="entry name" value="REC"/>
    <property type="match status" value="1"/>
</dbReference>
<feature type="modified residue" description="4-aspartylphosphate" evidence="2">
    <location>
        <position position="62"/>
    </location>
</feature>
<protein>
    <submittedName>
        <fullName evidence="4">Response regulator</fullName>
    </submittedName>
</protein>
<evidence type="ECO:0000259" key="3">
    <source>
        <dbReference type="PROSITE" id="PS50110"/>
    </source>
</evidence>
<evidence type="ECO:0000313" key="5">
    <source>
        <dbReference type="Proteomes" id="UP001568358"/>
    </source>
</evidence>
<dbReference type="PANTHER" id="PTHR44591:SF3">
    <property type="entry name" value="RESPONSE REGULATORY DOMAIN-CONTAINING PROTEIN"/>
    <property type="match status" value="1"/>
</dbReference>
<dbReference type="InterPro" id="IPR001789">
    <property type="entry name" value="Sig_transdc_resp-reg_receiver"/>
</dbReference>
<evidence type="ECO:0000313" key="4">
    <source>
        <dbReference type="EMBL" id="MEZ6854158.1"/>
    </source>
</evidence>
<dbReference type="SUPFAM" id="SSF52172">
    <property type="entry name" value="CheY-like"/>
    <property type="match status" value="1"/>
</dbReference>
<keyword evidence="5" id="KW-1185">Reference proteome</keyword>
<reference evidence="4 5" key="1">
    <citation type="submission" date="2024-07" db="EMBL/GenBank/DDBJ databases">
        <title>Active virus-host system and metabolic interactions in a Lokiarchaeon culture.</title>
        <authorList>
            <person name="Ponce Toledo R.I."/>
            <person name="Rodrigues Oliveira T."/>
            <person name="Schleper C."/>
        </authorList>
    </citation>
    <scope>NUCLEOTIDE SEQUENCE [LARGE SCALE GENOMIC DNA]</scope>
    <source>
        <strain evidence="4 5">B35</strain>
    </source>
</reference>
<sequence length="135" mass="15049">MTEESNGNGKRFRILILDDEPIVCKRLKPAFQKQGYEVETFTESASALARLKDTAFDIIITDLKMEGADGMQVLSTAKAVAPETRVIIITGFATLETAKESYRKGAFDFVAKPFKLGDILDCVRKIEQELRGETQ</sequence>
<organism evidence="4 5">
    <name type="scientific">Halodesulfovibrio aestuarii</name>
    <dbReference type="NCBI Taxonomy" id="126333"/>
    <lineage>
        <taxon>Bacteria</taxon>
        <taxon>Pseudomonadati</taxon>
        <taxon>Thermodesulfobacteriota</taxon>
        <taxon>Desulfovibrionia</taxon>
        <taxon>Desulfovibrionales</taxon>
        <taxon>Desulfovibrionaceae</taxon>
        <taxon>Halodesulfovibrio</taxon>
    </lineage>
</organism>
<evidence type="ECO:0000256" key="2">
    <source>
        <dbReference type="PROSITE-ProRule" id="PRU00169"/>
    </source>
</evidence>
<keyword evidence="1 2" id="KW-0597">Phosphoprotein</keyword>
<dbReference type="EMBL" id="JBFSOO010000008">
    <property type="protein sequence ID" value="MEZ6854158.1"/>
    <property type="molecule type" value="Genomic_DNA"/>
</dbReference>